<comment type="function">
    <text evidence="7">The glycine cleavage system catalyzes the degradation of glycine.</text>
</comment>
<dbReference type="InterPro" id="IPR022903">
    <property type="entry name" value="GcvT_bac"/>
</dbReference>
<comment type="catalytic activity">
    <reaction evidence="6 7">
        <text>N(6)-[(R)-S(8)-aminomethyldihydrolipoyl]-L-lysyl-[protein] + (6S)-5,6,7,8-tetrahydrofolate = N(6)-[(R)-dihydrolipoyl]-L-lysyl-[protein] + (6R)-5,10-methylene-5,6,7,8-tetrahydrofolate + NH4(+)</text>
        <dbReference type="Rhea" id="RHEA:16945"/>
        <dbReference type="Rhea" id="RHEA-COMP:10475"/>
        <dbReference type="Rhea" id="RHEA-COMP:10492"/>
        <dbReference type="ChEBI" id="CHEBI:15636"/>
        <dbReference type="ChEBI" id="CHEBI:28938"/>
        <dbReference type="ChEBI" id="CHEBI:57453"/>
        <dbReference type="ChEBI" id="CHEBI:83100"/>
        <dbReference type="ChEBI" id="CHEBI:83143"/>
        <dbReference type="EC" id="2.1.2.10"/>
    </reaction>
</comment>
<evidence type="ECO:0000259" key="9">
    <source>
        <dbReference type="Pfam" id="PF01571"/>
    </source>
</evidence>
<dbReference type="Proteomes" id="UP000782312">
    <property type="component" value="Unassembled WGS sequence"/>
</dbReference>
<keyword evidence="4 7" id="KW-0808">Transferase</keyword>
<dbReference type="InterPro" id="IPR006222">
    <property type="entry name" value="GCVT_N"/>
</dbReference>
<dbReference type="InterPro" id="IPR028896">
    <property type="entry name" value="GcvT/YgfZ/DmdA"/>
</dbReference>
<dbReference type="SUPFAM" id="SSF101790">
    <property type="entry name" value="Aminomethyltransferase beta-barrel domain"/>
    <property type="match status" value="1"/>
</dbReference>
<evidence type="ECO:0000256" key="1">
    <source>
        <dbReference type="ARBA" id="ARBA00008609"/>
    </source>
</evidence>
<dbReference type="Gene3D" id="3.30.70.1400">
    <property type="entry name" value="Aminomethyltransferase beta-barrel domains"/>
    <property type="match status" value="1"/>
</dbReference>
<feature type="binding site" evidence="8">
    <location>
        <position position="203"/>
    </location>
    <ligand>
        <name>substrate</name>
    </ligand>
</feature>
<comment type="subunit">
    <text evidence="7">The glycine cleavage system is composed of four proteins: P, T, L and H.</text>
</comment>
<name>A0A932HXD4_UNCTE</name>
<evidence type="ECO:0000256" key="5">
    <source>
        <dbReference type="ARBA" id="ARBA00031395"/>
    </source>
</evidence>
<dbReference type="InterPro" id="IPR006223">
    <property type="entry name" value="GcvT"/>
</dbReference>
<comment type="similarity">
    <text evidence="1 7">Belongs to the GcvT family.</text>
</comment>
<dbReference type="NCBIfam" id="TIGR00528">
    <property type="entry name" value="gcvT"/>
    <property type="match status" value="1"/>
</dbReference>
<feature type="domain" description="Aminomethyltransferase C-terminal" evidence="10">
    <location>
        <begin position="289"/>
        <end position="366"/>
    </location>
</feature>
<dbReference type="PANTHER" id="PTHR43757">
    <property type="entry name" value="AMINOMETHYLTRANSFERASE"/>
    <property type="match status" value="1"/>
</dbReference>
<dbReference type="AlphaFoldDB" id="A0A932HXD4"/>
<evidence type="ECO:0000256" key="3">
    <source>
        <dbReference type="ARBA" id="ARBA00022576"/>
    </source>
</evidence>
<dbReference type="GO" id="GO:0004047">
    <property type="term" value="F:aminomethyltransferase activity"/>
    <property type="evidence" value="ECO:0007669"/>
    <property type="project" value="UniProtKB-UniRule"/>
</dbReference>
<comment type="caution">
    <text evidence="11">The sequence shown here is derived from an EMBL/GenBank/DDBJ whole genome shotgun (WGS) entry which is preliminary data.</text>
</comment>
<dbReference type="NCBIfam" id="NF001567">
    <property type="entry name" value="PRK00389.1"/>
    <property type="match status" value="1"/>
</dbReference>
<evidence type="ECO:0000313" key="11">
    <source>
        <dbReference type="EMBL" id="MBI3127455.1"/>
    </source>
</evidence>
<dbReference type="Gene3D" id="4.10.1250.10">
    <property type="entry name" value="Aminomethyltransferase fragment"/>
    <property type="match status" value="1"/>
</dbReference>
<dbReference type="FunFam" id="4.10.1250.10:FF:000001">
    <property type="entry name" value="Aminomethyltransferase"/>
    <property type="match status" value="1"/>
</dbReference>
<dbReference type="GO" id="GO:0008483">
    <property type="term" value="F:transaminase activity"/>
    <property type="evidence" value="ECO:0007669"/>
    <property type="project" value="UniProtKB-KW"/>
</dbReference>
<organism evidence="11 12">
    <name type="scientific">Tectimicrobiota bacterium</name>
    <dbReference type="NCBI Taxonomy" id="2528274"/>
    <lineage>
        <taxon>Bacteria</taxon>
        <taxon>Pseudomonadati</taxon>
        <taxon>Nitrospinota/Tectimicrobiota group</taxon>
        <taxon>Candidatus Tectimicrobiota</taxon>
    </lineage>
</organism>
<dbReference type="InterPro" id="IPR027266">
    <property type="entry name" value="TrmE/GcvT-like"/>
</dbReference>
<evidence type="ECO:0000256" key="4">
    <source>
        <dbReference type="ARBA" id="ARBA00022679"/>
    </source>
</evidence>
<dbReference type="Gene3D" id="2.40.30.110">
    <property type="entry name" value="Aminomethyltransferase beta-barrel domains"/>
    <property type="match status" value="1"/>
</dbReference>
<sequence>MTEPSGALRRTTLYETHVAAGAKMVPFAGYEMPVQYTGVIEEHHAVRRAAGLFDVSHMGEFEAEGPGAAAFLQRLVTNDVSRLEAGRVMYCAMCKEDGGIVDDLTVYRLAEARYMAVVNAANIEKDWAWMSARRVPGVEFRNLSEETGLLALQGPRAEAILARLIPGGGDLGAIPYYGAGGRDVAGRRALVSRTGYTGEDGFELYCAAADAPALWGALMAEGAGEGLKPCGLGARDTLRTEMKFALYGNDIDETTNPLEAGLGWVVKFKSGDFIGREALLRIKEAGLSRKLVGFEMVDRGIPRHGAEILAGGRKAGAVTSGTMSPSLGKAIGIGYVPLTHAAEGCEIAVDIREKARAARVVKTPFYRRG</sequence>
<dbReference type="GO" id="GO:0005829">
    <property type="term" value="C:cytosol"/>
    <property type="evidence" value="ECO:0007669"/>
    <property type="project" value="TreeGrafter"/>
</dbReference>
<reference evidence="11" key="1">
    <citation type="submission" date="2020-07" db="EMBL/GenBank/DDBJ databases">
        <title>Huge and variable diversity of episymbiotic CPR bacteria and DPANN archaea in groundwater ecosystems.</title>
        <authorList>
            <person name="He C.Y."/>
            <person name="Keren R."/>
            <person name="Whittaker M."/>
            <person name="Farag I.F."/>
            <person name="Doudna J."/>
            <person name="Cate J.H.D."/>
            <person name="Banfield J.F."/>
        </authorList>
    </citation>
    <scope>NUCLEOTIDE SEQUENCE</scope>
    <source>
        <strain evidence="11">NC_groundwater_763_Ag_S-0.2um_68_21</strain>
    </source>
</reference>
<evidence type="ECO:0000259" key="10">
    <source>
        <dbReference type="Pfam" id="PF08669"/>
    </source>
</evidence>
<protein>
    <recommendedName>
        <fullName evidence="2 7">Aminomethyltransferase</fullName>
        <ecNumber evidence="2 7">2.1.2.10</ecNumber>
    </recommendedName>
    <alternativeName>
        <fullName evidence="5 7">Glycine cleavage system T protein</fullName>
    </alternativeName>
</protein>
<dbReference type="InterPro" id="IPR013977">
    <property type="entry name" value="GcvT_C"/>
</dbReference>
<evidence type="ECO:0000256" key="6">
    <source>
        <dbReference type="ARBA" id="ARBA00047665"/>
    </source>
</evidence>
<dbReference type="FunFam" id="2.40.30.110:FF:000003">
    <property type="entry name" value="Aminomethyltransferase"/>
    <property type="match status" value="1"/>
</dbReference>
<keyword evidence="3 7" id="KW-0032">Aminotransferase</keyword>
<dbReference type="FunFam" id="3.30.70.1400:FF:000001">
    <property type="entry name" value="Aminomethyltransferase"/>
    <property type="match status" value="1"/>
</dbReference>
<dbReference type="PANTHER" id="PTHR43757:SF2">
    <property type="entry name" value="AMINOMETHYLTRANSFERASE, MITOCHONDRIAL"/>
    <property type="match status" value="1"/>
</dbReference>
<dbReference type="PIRSF" id="PIRSF006487">
    <property type="entry name" value="GcvT"/>
    <property type="match status" value="1"/>
</dbReference>
<dbReference type="Pfam" id="PF08669">
    <property type="entry name" value="GCV_T_C"/>
    <property type="match status" value="1"/>
</dbReference>
<evidence type="ECO:0000256" key="2">
    <source>
        <dbReference type="ARBA" id="ARBA00012616"/>
    </source>
</evidence>
<dbReference type="Gene3D" id="3.30.1360.120">
    <property type="entry name" value="Probable tRNA modification gtpase trme, domain 1"/>
    <property type="match status" value="1"/>
</dbReference>
<gene>
    <name evidence="7 11" type="primary">gcvT</name>
    <name evidence="11" type="ORF">HYZ11_07610</name>
</gene>
<dbReference type="EC" id="2.1.2.10" evidence="2 7"/>
<feature type="domain" description="GCVT N-terminal" evidence="9">
    <location>
        <begin position="13"/>
        <end position="269"/>
    </location>
</feature>
<proteinExistence type="inferred from homology"/>
<dbReference type="Pfam" id="PF01571">
    <property type="entry name" value="GCV_T"/>
    <property type="match status" value="1"/>
</dbReference>
<evidence type="ECO:0000256" key="7">
    <source>
        <dbReference type="HAMAP-Rule" id="MF_00259"/>
    </source>
</evidence>
<evidence type="ECO:0000256" key="8">
    <source>
        <dbReference type="PIRSR" id="PIRSR006487-1"/>
    </source>
</evidence>
<accession>A0A932HXD4</accession>
<dbReference type="GO" id="GO:0019464">
    <property type="term" value="P:glycine decarboxylation via glycine cleavage system"/>
    <property type="evidence" value="ECO:0007669"/>
    <property type="project" value="UniProtKB-UniRule"/>
</dbReference>
<dbReference type="InterPro" id="IPR029043">
    <property type="entry name" value="GcvT/YgfZ_C"/>
</dbReference>
<evidence type="ECO:0000313" key="12">
    <source>
        <dbReference type="Proteomes" id="UP000782312"/>
    </source>
</evidence>
<dbReference type="EMBL" id="JACPUR010000017">
    <property type="protein sequence ID" value="MBI3127455.1"/>
    <property type="molecule type" value="Genomic_DNA"/>
</dbReference>
<dbReference type="GO" id="GO:0005960">
    <property type="term" value="C:glycine cleavage complex"/>
    <property type="evidence" value="ECO:0007669"/>
    <property type="project" value="InterPro"/>
</dbReference>
<dbReference type="SUPFAM" id="SSF103025">
    <property type="entry name" value="Folate-binding domain"/>
    <property type="match status" value="1"/>
</dbReference>
<dbReference type="HAMAP" id="MF_00259">
    <property type="entry name" value="GcvT"/>
    <property type="match status" value="1"/>
</dbReference>